<dbReference type="Proteomes" id="UP001303946">
    <property type="component" value="Chromosome"/>
</dbReference>
<accession>A0ABZ0CTI9</accession>
<dbReference type="EMBL" id="CP136336">
    <property type="protein sequence ID" value="WOB08298.1"/>
    <property type="molecule type" value="Genomic_DNA"/>
</dbReference>
<sequence>MSVVRSPFFIATTASALVLGAAALMARPAPTESPLARLKDACASKDVTLRGEPHRLLAMCTRSARESAPNDPGRIDLYLLKRDAEGWQPVAQQLGLESGQMGRPGEVNVLQLGANLYGFEISETSVSQGYLLGGTRLYVPREAGFQVALDITSTVRNTGTHECAHATPAVCSDFSRRLKLEVREGAAAYPLRITSLGHFRGAPVSATHVLSFDAKRAQYKLPAGFEAQVE</sequence>
<reference evidence="2 3" key="1">
    <citation type="submission" date="2023-10" db="EMBL/GenBank/DDBJ databases">
        <title>Bacteria for the degradation of biodegradable plastic PBAT(Polybutylene adipate terephthalate).</title>
        <authorList>
            <person name="Weon H.-Y."/>
            <person name="Yeon J."/>
        </authorList>
    </citation>
    <scope>NUCLEOTIDE SEQUENCE [LARGE SCALE GENOMIC DNA]</scope>
    <source>
        <strain evidence="2 3">SBD 7-3</strain>
    </source>
</reference>
<keyword evidence="3" id="KW-1185">Reference proteome</keyword>
<keyword evidence="1" id="KW-0732">Signal</keyword>
<organism evidence="2 3">
    <name type="scientific">Piscinibacter gummiphilus</name>
    <dbReference type="NCBI Taxonomy" id="946333"/>
    <lineage>
        <taxon>Bacteria</taxon>
        <taxon>Pseudomonadati</taxon>
        <taxon>Pseudomonadota</taxon>
        <taxon>Betaproteobacteria</taxon>
        <taxon>Burkholderiales</taxon>
        <taxon>Sphaerotilaceae</taxon>
        <taxon>Piscinibacter</taxon>
    </lineage>
</organism>
<gene>
    <name evidence="2" type="ORF">RXV79_25790</name>
</gene>
<dbReference type="RefSeq" id="WP_316701015.1">
    <property type="nucleotide sequence ID" value="NZ_CP136336.1"/>
</dbReference>
<protein>
    <submittedName>
        <fullName evidence="2">Uncharacterized protein</fullName>
    </submittedName>
</protein>
<evidence type="ECO:0000313" key="3">
    <source>
        <dbReference type="Proteomes" id="UP001303946"/>
    </source>
</evidence>
<evidence type="ECO:0000313" key="2">
    <source>
        <dbReference type="EMBL" id="WOB08298.1"/>
    </source>
</evidence>
<name>A0ABZ0CTI9_9BURK</name>
<feature type="chain" id="PRO_5046723634" evidence="1">
    <location>
        <begin position="17"/>
        <end position="230"/>
    </location>
</feature>
<feature type="signal peptide" evidence="1">
    <location>
        <begin position="1"/>
        <end position="16"/>
    </location>
</feature>
<proteinExistence type="predicted"/>
<evidence type="ECO:0000256" key="1">
    <source>
        <dbReference type="SAM" id="SignalP"/>
    </source>
</evidence>